<sequence length="1131" mass="121842">MTLWKAVEAGLVLAAFHQAMPLRSFVPVRGVSWRLPSLRALAVSPNARNDRAFVLENLAGGELICFGQNEEGQCDVPADLGPVVAVAASGSHTCAVRVDGELVCFGYNEHGSCDVPEGLGPVSAVATGQFHTCAVRTNGRLVCFGRNFNGQCDVPEDLGSVLGVATGDCHTCALRTDGELVCFGCNSDGQCDVPADMGPVLAVTAGDCHTCAIRADGRLFCFGCNTYGRCDWSASLGPVAAVAAGSWYTCAVRTDGQLVCFGYNEVGQCEVPEDLGPVSAVAAGFSHTCAVCKDGRLVCFGDIETVPAGLGYVSAVAAGDDHTVALQADEQFDCVKGYPSRVEQVLDDVHPLRLVVAAAALCLPLAPSFCQGWTGLSENSPAGPDRSRVVRQADFNFKMQRLRRKIRPGPTRKEDDMTAQKIELNVAAYRFTFFSWLAVGGTVCLWSNGLGFSAMAIFLHDSSLTIGLIIALEALTALQILVSLAFFCKKGWSKDSLAASCKFLLQLAKIMWVPLLLRMILVQIHLFDGSDSHPFNETLDESCMLGYAALTLLVSFQKLLSPQTLDVWYILLQTFITVPMLFETEESLEKTSKASLFFRLLLATLARRTWLVILANILYWVAVVHHTNFSPSCDIFQSLSLGPEGFYRGLLSVVRSRTPIDCHRHDGSIATALLNGTHVASTSGGVGPGGLGSMALGTFTPRQDSPAAIQKHTLPAAGPSPKSRRGRGGMVSVAPRRYRHVRFRTGCTASLHGLRVVDTASQPRKQLIESRISERMLSPTRIPPLAALPATRGQRCPAEPAAGEAARERLQQYSWTCTTLDLKSARVDLDASSTLKILQKSKTSCCVPALPICNGKGGNLLSFFSPEDQSHIESTLRKSEGPVRWLLHVPYTNIAGKSCRLIGIRDFRGSEFVEVAQAPPSTAVQSAAEALEGIVTKEDMSLLFDASSFELLSASDEFLEFLEQSGRSDTNVQNKTLMDLFPDTRPTSLLGRIQDAVNSAAHGPVEDFCCYNVELGDDTVHVMVSLEHDSVLEQLVGTLSISASSSVSPLTESNLARLPSNATGCDAALRLPAPAPDQQHDTQVQQPCGDHCRAGCTGSIHALRRRSELAFQQENSPLMFLDLWNMQHQGH</sequence>
<feature type="transmembrane region" description="Helical" evidence="2">
    <location>
        <begin position="507"/>
        <end position="527"/>
    </location>
</feature>
<dbReference type="InterPro" id="IPR051553">
    <property type="entry name" value="Ran_GTPase-activating"/>
</dbReference>
<dbReference type="EMBL" id="LSRX01000883">
    <property type="protein sequence ID" value="OLP87064.1"/>
    <property type="molecule type" value="Genomic_DNA"/>
</dbReference>
<evidence type="ECO:0000256" key="2">
    <source>
        <dbReference type="SAM" id="Phobius"/>
    </source>
</evidence>
<dbReference type="Proteomes" id="UP000186817">
    <property type="component" value="Unassembled WGS sequence"/>
</dbReference>
<organism evidence="3 4">
    <name type="scientific">Symbiodinium microadriaticum</name>
    <name type="common">Dinoflagellate</name>
    <name type="synonym">Zooxanthella microadriatica</name>
    <dbReference type="NCBI Taxonomy" id="2951"/>
    <lineage>
        <taxon>Eukaryota</taxon>
        <taxon>Sar</taxon>
        <taxon>Alveolata</taxon>
        <taxon>Dinophyceae</taxon>
        <taxon>Suessiales</taxon>
        <taxon>Symbiodiniaceae</taxon>
        <taxon>Symbiodinium</taxon>
    </lineage>
</organism>
<dbReference type="OrthoDB" id="5370059at2759"/>
<protein>
    <submittedName>
        <fullName evidence="3">Ultraviolet-B receptor UVR8</fullName>
    </submittedName>
</protein>
<dbReference type="SUPFAM" id="SSF50985">
    <property type="entry name" value="RCC1/BLIP-II"/>
    <property type="match status" value="1"/>
</dbReference>
<dbReference type="Pfam" id="PF13540">
    <property type="entry name" value="RCC1_2"/>
    <property type="match status" value="6"/>
</dbReference>
<keyword evidence="4" id="KW-1185">Reference proteome</keyword>
<gene>
    <name evidence="3" type="primary">UVR8</name>
    <name evidence="3" type="ORF">AK812_SmicGene31751</name>
</gene>
<reference evidence="3 4" key="1">
    <citation type="submission" date="2016-02" db="EMBL/GenBank/DDBJ databases">
        <title>Genome analysis of coral dinoflagellate symbionts highlights evolutionary adaptations to a symbiotic lifestyle.</title>
        <authorList>
            <person name="Aranda M."/>
            <person name="Li Y."/>
            <person name="Liew Y.J."/>
            <person name="Baumgarten S."/>
            <person name="Simakov O."/>
            <person name="Wilson M."/>
            <person name="Piel J."/>
            <person name="Ashoor H."/>
            <person name="Bougouffa S."/>
            <person name="Bajic V.B."/>
            <person name="Ryu T."/>
            <person name="Ravasi T."/>
            <person name="Bayer T."/>
            <person name="Micklem G."/>
            <person name="Kim H."/>
            <person name="Bhak J."/>
            <person name="Lajeunesse T.C."/>
            <person name="Voolstra C.R."/>
        </authorList>
    </citation>
    <scope>NUCLEOTIDE SEQUENCE [LARGE SCALE GENOMIC DNA]</scope>
    <source>
        <strain evidence="3 4">CCMP2467</strain>
    </source>
</reference>
<keyword evidence="2" id="KW-0812">Transmembrane</keyword>
<evidence type="ECO:0000313" key="4">
    <source>
        <dbReference type="Proteomes" id="UP000186817"/>
    </source>
</evidence>
<feature type="repeat" description="RCC1" evidence="1">
    <location>
        <begin position="61"/>
        <end position="99"/>
    </location>
</feature>
<dbReference type="InterPro" id="IPR009091">
    <property type="entry name" value="RCC1/BLIP-II"/>
</dbReference>
<feature type="repeat" description="RCC1" evidence="1">
    <location>
        <begin position="139"/>
        <end position="177"/>
    </location>
</feature>
<feature type="transmembrane region" description="Helical" evidence="2">
    <location>
        <begin position="464"/>
        <end position="487"/>
    </location>
</feature>
<comment type="caution">
    <text evidence="3">The sequence shown here is derived from an EMBL/GenBank/DDBJ whole genome shotgun (WGS) entry which is preliminary data.</text>
</comment>
<proteinExistence type="predicted"/>
<evidence type="ECO:0000256" key="1">
    <source>
        <dbReference type="PROSITE-ProRule" id="PRU00235"/>
    </source>
</evidence>
<keyword evidence="3" id="KW-0675">Receptor</keyword>
<feature type="transmembrane region" description="Helical" evidence="2">
    <location>
        <begin position="431"/>
        <end position="458"/>
    </location>
</feature>
<feature type="repeat" description="RCC1" evidence="1">
    <location>
        <begin position="256"/>
        <end position="294"/>
    </location>
</feature>
<dbReference type="PANTHER" id="PTHR45982">
    <property type="entry name" value="REGULATOR OF CHROMOSOME CONDENSATION"/>
    <property type="match status" value="1"/>
</dbReference>
<dbReference type="GO" id="GO:0005737">
    <property type="term" value="C:cytoplasm"/>
    <property type="evidence" value="ECO:0007669"/>
    <property type="project" value="TreeGrafter"/>
</dbReference>
<keyword evidence="2" id="KW-0472">Membrane</keyword>
<accession>A0A1Q9CVV9</accession>
<dbReference type="PANTHER" id="PTHR45982:SF1">
    <property type="entry name" value="REGULATOR OF CHROMOSOME CONDENSATION"/>
    <property type="match status" value="1"/>
</dbReference>
<dbReference type="InterPro" id="IPR000408">
    <property type="entry name" value="Reg_chr_condens"/>
</dbReference>
<dbReference type="AlphaFoldDB" id="A0A1Q9CVV9"/>
<feature type="transmembrane region" description="Helical" evidence="2">
    <location>
        <begin position="596"/>
        <end position="622"/>
    </location>
</feature>
<name>A0A1Q9CVV9_SYMMI</name>
<dbReference type="GO" id="GO:0005085">
    <property type="term" value="F:guanyl-nucleotide exchange factor activity"/>
    <property type="evidence" value="ECO:0007669"/>
    <property type="project" value="TreeGrafter"/>
</dbReference>
<dbReference type="PROSITE" id="PS50012">
    <property type="entry name" value="RCC1_3"/>
    <property type="match status" value="4"/>
</dbReference>
<dbReference type="Gene3D" id="2.130.10.30">
    <property type="entry name" value="Regulator of chromosome condensation 1/beta-lactamase-inhibitor protein II"/>
    <property type="match status" value="3"/>
</dbReference>
<feature type="repeat" description="RCC1" evidence="1">
    <location>
        <begin position="178"/>
        <end position="216"/>
    </location>
</feature>
<evidence type="ECO:0000313" key="3">
    <source>
        <dbReference type="EMBL" id="OLP87064.1"/>
    </source>
</evidence>
<keyword evidence="2" id="KW-1133">Transmembrane helix</keyword>